<dbReference type="GO" id="GO:0045505">
    <property type="term" value="F:dynein intermediate chain binding"/>
    <property type="evidence" value="ECO:0007669"/>
    <property type="project" value="InterPro"/>
</dbReference>
<dbReference type="GO" id="GO:0051959">
    <property type="term" value="F:dynein light intermediate chain binding"/>
    <property type="evidence" value="ECO:0007669"/>
    <property type="project" value="InterPro"/>
</dbReference>
<evidence type="ECO:0000313" key="4">
    <source>
        <dbReference type="Proteomes" id="UP000886998"/>
    </source>
</evidence>
<dbReference type="EMBL" id="BMAV01019304">
    <property type="protein sequence ID" value="GFY72244.1"/>
    <property type="molecule type" value="Genomic_DNA"/>
</dbReference>
<keyword evidence="4" id="KW-1185">Reference proteome</keyword>
<dbReference type="PANTHER" id="PTHR22878">
    <property type="entry name" value="DYNEIN HEAVY CHAIN 6, AXONEMAL-LIKE-RELATED"/>
    <property type="match status" value="1"/>
</dbReference>
<comment type="caution">
    <text evidence="3">The sequence shown here is derived from an EMBL/GenBank/DDBJ whole genome shotgun (WGS) entry which is preliminary data.</text>
</comment>
<dbReference type="PANTHER" id="PTHR22878:SF68">
    <property type="entry name" value="DYNEIN HEAVY CHAIN 6, AXONEMAL-LIKE"/>
    <property type="match status" value="1"/>
</dbReference>
<protein>
    <submittedName>
        <fullName evidence="3">Dynein heavy chain 1, axonemal</fullName>
    </submittedName>
</protein>
<sequence length="995" mass="116621">MSTKELQKATFVPLTPTYFEQTGEPNEKSPHSLMESLFWQMLGWVHTPPFMTVDMTRQKLPVPGSREIPESSLYLKKAFDPKIQVEKRVPYGQIPKKVAIDLEKRRFARQDFKKILLEMELNVDVIRPPILRHRDKFSMLRSDQKGIPSEPFLDLELFDDDWLYETHYPKEWLSLGLSDSEKRPVPGTALIPTDPENQIGPVRFEWQDVAVLDYDEEKKLFLVRNEADCSKEEKSSVFETIKSSDLWIPRIYLKFKAEEPLRFAKRIQSAVRTRHLVEESIRINYYVENIPMEDENIPKWSQEDLNDVIAVARRSRQLQPKLQWIKDELNENLKELRIELKRAVSQLAYIDITGQNPNFFTKFQNDKLGNVIVPHKKGCMIKVNYSFQDIFESFRSATLWSQEEAVKALSLVQSEILTVRNMPLYNLKTGSVISLDQFESDQREQILIVEKYVKGPWMNTIANSILSTISNCKKGTYDLNQTVEHTFQLTKIGKLLKLISFKMQDVTRFMVMESLAQFTTMFQEACVNLEDTKDKFVWTESFASNKWKPLHNPVFEVALEIKGVHLEFVVDLPKHHDAVVNLFEEALRVIQDLPKLEKLVMKNLLYNPDNKLECVGSWEKQISRWKKSIVTGLNKAISVATAYARSYDDTLKAFKEDQINYVKKLARSKTSSEQLKEIIETHYTEKFRLMEVIPKFVDIGPFRLMTEGVRQSAFRKHEQLADAVLTHFYDKLRQKMELLNDQFLMLLDRIDQPTGNIEDLLEKKVWSRSVPKKIEKLSGEVNMLRADCKLIASFNRNMEDDDFNTYWRVQELPQITMKRLESRTKSFDAERDMHRENLTVDLKQLRTHLANFVGTISSLSELWDTENTTSIAANVRRIRKEITMLNDRAQLLNKRERLFGKSATKYPEIEELSQKLVPYELFWLNAAEFFKYRERVVSEELTIESSELRKMILEFKQKLIESLEHFTKDSHPKIYGSVMSVMAEIEEFLNSKWLA</sequence>
<dbReference type="EMBL" id="BMAV01027375">
    <property type="protein sequence ID" value="GFS58835.1"/>
    <property type="molecule type" value="Genomic_DNA"/>
</dbReference>
<reference evidence="3" key="1">
    <citation type="submission" date="2020-08" db="EMBL/GenBank/DDBJ databases">
        <title>Multicomponent nature underlies the extraordinary mechanical properties of spider dragline silk.</title>
        <authorList>
            <person name="Kono N."/>
            <person name="Nakamura H."/>
            <person name="Mori M."/>
            <person name="Yoshida Y."/>
            <person name="Ohtoshi R."/>
            <person name="Malay A.D."/>
            <person name="Moran D.A.P."/>
            <person name="Tomita M."/>
            <person name="Numata K."/>
            <person name="Arakawa K."/>
        </authorList>
    </citation>
    <scope>NUCLEOTIDE SEQUENCE</scope>
</reference>
<proteinExistence type="predicted"/>
<dbReference type="GO" id="GO:0007018">
    <property type="term" value="P:microtubule-based movement"/>
    <property type="evidence" value="ECO:0007669"/>
    <property type="project" value="InterPro"/>
</dbReference>
<accession>A0A8X7CH01</accession>
<evidence type="ECO:0000313" key="3">
    <source>
        <dbReference type="EMBL" id="GFY72244.1"/>
    </source>
</evidence>
<dbReference type="AlphaFoldDB" id="A0A8X7CH01"/>
<dbReference type="InterPro" id="IPR026983">
    <property type="entry name" value="DHC"/>
</dbReference>
<dbReference type="Proteomes" id="UP000886998">
    <property type="component" value="Unassembled WGS sequence"/>
</dbReference>
<dbReference type="GO" id="GO:0030286">
    <property type="term" value="C:dynein complex"/>
    <property type="evidence" value="ECO:0007669"/>
    <property type="project" value="InterPro"/>
</dbReference>
<evidence type="ECO:0000313" key="2">
    <source>
        <dbReference type="EMBL" id="GFS58840.1"/>
    </source>
</evidence>
<gene>
    <name evidence="3" type="primary">Dnah1</name>
    <name evidence="3" type="ORF">TNIN_35341</name>
    <name evidence="1" type="ORF">TNIN_418601</name>
    <name evidence="2" type="ORF">TNIN_418621</name>
</gene>
<organism evidence="3 4">
    <name type="scientific">Trichonephila inaurata madagascariensis</name>
    <dbReference type="NCBI Taxonomy" id="2747483"/>
    <lineage>
        <taxon>Eukaryota</taxon>
        <taxon>Metazoa</taxon>
        <taxon>Ecdysozoa</taxon>
        <taxon>Arthropoda</taxon>
        <taxon>Chelicerata</taxon>
        <taxon>Arachnida</taxon>
        <taxon>Araneae</taxon>
        <taxon>Araneomorphae</taxon>
        <taxon>Entelegynae</taxon>
        <taxon>Araneoidea</taxon>
        <taxon>Nephilidae</taxon>
        <taxon>Trichonephila</taxon>
        <taxon>Trichonephila inaurata</taxon>
    </lineage>
</organism>
<dbReference type="EMBL" id="BMAV01027375">
    <property type="protein sequence ID" value="GFS58840.1"/>
    <property type="molecule type" value="Genomic_DNA"/>
</dbReference>
<dbReference type="OrthoDB" id="5593012at2759"/>
<name>A0A8X7CH01_9ARAC</name>
<evidence type="ECO:0000313" key="1">
    <source>
        <dbReference type="EMBL" id="GFS58835.1"/>
    </source>
</evidence>